<evidence type="ECO:0000313" key="10">
    <source>
        <dbReference type="EMBL" id="MBM7562123.1"/>
    </source>
</evidence>
<evidence type="ECO:0000256" key="5">
    <source>
        <dbReference type="ARBA" id="ARBA00022989"/>
    </source>
</evidence>
<evidence type="ECO:0000256" key="6">
    <source>
        <dbReference type="ARBA" id="ARBA00023136"/>
    </source>
</evidence>
<feature type="domain" description="MacB-like periplasmic core" evidence="9">
    <location>
        <begin position="19"/>
        <end position="226"/>
    </location>
</feature>
<gene>
    <name evidence="10" type="ORF">JOC49_001666</name>
</gene>
<evidence type="ECO:0000259" key="8">
    <source>
        <dbReference type="Pfam" id="PF02687"/>
    </source>
</evidence>
<feature type="transmembrane region" description="Helical" evidence="7">
    <location>
        <begin position="303"/>
        <end position="330"/>
    </location>
</feature>
<accession>A0ABS2MRS0</accession>
<dbReference type="PANTHER" id="PTHR30489">
    <property type="entry name" value="LIPOPROTEIN-RELEASING SYSTEM TRANSMEMBRANE PROTEIN LOLE"/>
    <property type="match status" value="1"/>
</dbReference>
<evidence type="ECO:0000256" key="2">
    <source>
        <dbReference type="ARBA" id="ARBA00005236"/>
    </source>
</evidence>
<keyword evidence="4 7" id="KW-0812">Transmembrane</keyword>
<feature type="transmembrane region" description="Helical" evidence="7">
    <location>
        <begin position="20"/>
        <end position="40"/>
    </location>
</feature>
<evidence type="ECO:0000256" key="1">
    <source>
        <dbReference type="ARBA" id="ARBA00004651"/>
    </source>
</evidence>
<comment type="similarity">
    <text evidence="2">Belongs to the ABC-4 integral membrane protein family. LolC/E subfamily.</text>
</comment>
<dbReference type="Pfam" id="PF12704">
    <property type="entry name" value="MacB_PCD"/>
    <property type="match status" value="1"/>
</dbReference>
<keyword evidence="10" id="KW-0449">Lipoprotein</keyword>
<dbReference type="InterPro" id="IPR003838">
    <property type="entry name" value="ABC3_permease_C"/>
</dbReference>
<evidence type="ECO:0000259" key="9">
    <source>
        <dbReference type="Pfam" id="PF12704"/>
    </source>
</evidence>
<dbReference type="EMBL" id="JAFBDT010000012">
    <property type="protein sequence ID" value="MBM7562123.1"/>
    <property type="molecule type" value="Genomic_DNA"/>
</dbReference>
<keyword evidence="6 7" id="KW-0472">Membrane</keyword>
<keyword evidence="11" id="KW-1185">Reference proteome</keyword>
<sequence>MRLAFKIALRFLTSSKGQTALIAIGIAVGISVQIFIGSLIEGLQVSLLDATIGSASQITVNPEEKNTPIDDLQDIENWLTETYDEITAITPTLTQGGFLKIGDNTEQVVFRGFDLNKANEIYKFDAAITEGTYTLKENEVILGVDLAKNNNLKIGETYDIITPEGTISALKIVGFFDLKVASINQSWIIGSIDLARDIFDFSSSQGTAIELQISEPFDADLLTEEMTLTSTQKDVKFDNWKVQNEQLLSGLNGQSTSSLMIQVFVVISVVLGIASVLAITVLQKSRQLGILKAMGLNDRTSSFVFLFQGIILGILGGILGIIFGLGLLWSFTKFALNPDGTPVVPIFVNYGFIGLSGLIAVAASTLASIIPAQKSKKLSPIEVIKNG</sequence>
<dbReference type="Proteomes" id="UP000767854">
    <property type="component" value="Unassembled WGS sequence"/>
</dbReference>
<dbReference type="PANTHER" id="PTHR30489:SF0">
    <property type="entry name" value="LIPOPROTEIN-RELEASING SYSTEM TRANSMEMBRANE PROTEIN LOLE"/>
    <property type="match status" value="1"/>
</dbReference>
<organism evidence="10 11">
    <name type="scientific">Fusibacter tunisiensis</name>
    <dbReference type="NCBI Taxonomy" id="1008308"/>
    <lineage>
        <taxon>Bacteria</taxon>
        <taxon>Bacillati</taxon>
        <taxon>Bacillota</taxon>
        <taxon>Clostridia</taxon>
        <taxon>Eubacteriales</taxon>
        <taxon>Eubacteriales Family XII. Incertae Sedis</taxon>
        <taxon>Fusibacter</taxon>
    </lineage>
</organism>
<reference evidence="10 11" key="1">
    <citation type="submission" date="2021-01" db="EMBL/GenBank/DDBJ databases">
        <title>Genomic Encyclopedia of Type Strains, Phase IV (KMG-IV): sequencing the most valuable type-strain genomes for metagenomic binning, comparative biology and taxonomic classification.</title>
        <authorList>
            <person name="Goeker M."/>
        </authorList>
    </citation>
    <scope>NUCLEOTIDE SEQUENCE [LARGE SCALE GENOMIC DNA]</scope>
    <source>
        <strain evidence="10 11">DSM 24436</strain>
    </source>
</reference>
<dbReference type="InterPro" id="IPR051447">
    <property type="entry name" value="Lipoprotein-release_system"/>
</dbReference>
<evidence type="ECO:0000313" key="11">
    <source>
        <dbReference type="Proteomes" id="UP000767854"/>
    </source>
</evidence>
<dbReference type="InterPro" id="IPR025857">
    <property type="entry name" value="MacB_PCD"/>
</dbReference>
<proteinExistence type="inferred from homology"/>
<feature type="domain" description="ABC3 transporter permease C-terminal" evidence="8">
    <location>
        <begin position="261"/>
        <end position="380"/>
    </location>
</feature>
<comment type="caution">
    <text evidence="10">The sequence shown here is derived from an EMBL/GenBank/DDBJ whole genome shotgun (WGS) entry which is preliminary data.</text>
</comment>
<feature type="transmembrane region" description="Helical" evidence="7">
    <location>
        <begin position="259"/>
        <end position="282"/>
    </location>
</feature>
<evidence type="ECO:0000256" key="7">
    <source>
        <dbReference type="SAM" id="Phobius"/>
    </source>
</evidence>
<dbReference type="Pfam" id="PF02687">
    <property type="entry name" value="FtsX"/>
    <property type="match status" value="1"/>
</dbReference>
<dbReference type="RefSeq" id="WP_204664237.1">
    <property type="nucleotide sequence ID" value="NZ_JAFBDT010000012.1"/>
</dbReference>
<feature type="transmembrane region" description="Helical" evidence="7">
    <location>
        <begin position="350"/>
        <end position="370"/>
    </location>
</feature>
<name>A0ABS2MRS0_9FIRM</name>
<keyword evidence="3" id="KW-1003">Cell membrane</keyword>
<comment type="subcellular location">
    <subcellularLocation>
        <location evidence="1">Cell membrane</location>
        <topology evidence="1">Multi-pass membrane protein</topology>
    </subcellularLocation>
</comment>
<keyword evidence="5 7" id="KW-1133">Transmembrane helix</keyword>
<evidence type="ECO:0000256" key="3">
    <source>
        <dbReference type="ARBA" id="ARBA00022475"/>
    </source>
</evidence>
<protein>
    <submittedName>
        <fullName evidence="10">Lipoprotein-releasing system permease protein</fullName>
    </submittedName>
</protein>
<evidence type="ECO:0000256" key="4">
    <source>
        <dbReference type="ARBA" id="ARBA00022692"/>
    </source>
</evidence>